<dbReference type="Pfam" id="PF25398">
    <property type="entry name" value="CUX1_N"/>
    <property type="match status" value="1"/>
</dbReference>
<feature type="domain" description="Cux N-terminal" evidence="13">
    <location>
        <begin position="28"/>
        <end position="132"/>
    </location>
</feature>
<sequence>MEAGDRARSSQLALADLTGAEPEVLPSVVQAFWKEFDLEGLRAQLDEQGLAVATAQEASVRSRKALADRTKDFRRGAAGEVSREVAPLLKAYQEEVDRVTARAKAAESAFLGLYKRLYEAPDPAPALAAGLEAASRAAQLEAESAKMGQELAEFRQESTELKNQGVTIRRLEERARELEAALAEKDRQLAEQQKSAEAELQDRLVSEMQEREARLSEELAQAQASPVLCCAVLWDAAGQQCTDGRASLDTMRRLHQASADQLFSIQSKSEQEAAGLQSELELATEEMERSQQRLAALEQEKAALLSRLQAPHGAHQAGAAQAEGGEGAADGEAGARGTQGGSSSRVAEDSLRQELYAQRELATRLQSEVSALRQQMEAEAATWAGRYEGLRSSLAAKEAHAAALEAELAGRPTQGAVEELRQQLRILQAVSGYAAEDDESPASAAGTAGTAGAAGRGALEAALVAKSRQLEHKLTTLRLELAEARGEAEASAGRAAELEAELEQQKQLVARLEEDLLAAEGAASSAAAAGGGGAGSGDALAGGNGGGAAGGEGEGEQTMVAVLCSQRDRFRARVQEVEGHLAALAQELKKARLDRVLAMFFLFLE</sequence>
<evidence type="ECO:0000256" key="4">
    <source>
        <dbReference type="ARBA" id="ARBA00022448"/>
    </source>
</evidence>
<keyword evidence="8 10" id="KW-0175">Coiled coil</keyword>
<dbReference type="PANTHER" id="PTHR14043">
    <property type="entry name" value="CCAAT DISPLACEMENT PROTEIN-RELATED"/>
    <property type="match status" value="1"/>
</dbReference>
<evidence type="ECO:0000256" key="7">
    <source>
        <dbReference type="ARBA" id="ARBA00023034"/>
    </source>
</evidence>
<keyword evidence="7" id="KW-0333">Golgi apparatus</keyword>
<feature type="compositionally biased region" description="Low complexity" evidence="11">
    <location>
        <begin position="309"/>
        <end position="323"/>
    </location>
</feature>
<feature type="coiled-coil region" evidence="10">
    <location>
        <begin position="266"/>
        <end position="307"/>
    </location>
</feature>
<feature type="coiled-coil region" evidence="10">
    <location>
        <begin position="567"/>
        <end position="594"/>
    </location>
</feature>
<evidence type="ECO:0000256" key="2">
    <source>
        <dbReference type="ARBA" id="ARBA00006415"/>
    </source>
</evidence>
<keyword evidence="9" id="KW-0472">Membrane</keyword>
<dbReference type="PANTHER" id="PTHR14043:SF2">
    <property type="entry name" value="HOMEOBOX PROTEIN CUT"/>
    <property type="match status" value="1"/>
</dbReference>
<dbReference type="GO" id="GO:0006891">
    <property type="term" value="P:intra-Golgi vesicle-mediated transport"/>
    <property type="evidence" value="ECO:0007669"/>
    <property type="project" value="InterPro"/>
</dbReference>
<organism evidence="14 15">
    <name type="scientific">Chlorella ohadii</name>
    <dbReference type="NCBI Taxonomy" id="2649997"/>
    <lineage>
        <taxon>Eukaryota</taxon>
        <taxon>Viridiplantae</taxon>
        <taxon>Chlorophyta</taxon>
        <taxon>core chlorophytes</taxon>
        <taxon>Trebouxiophyceae</taxon>
        <taxon>Chlorellales</taxon>
        <taxon>Chlorellaceae</taxon>
        <taxon>Chlorella clade</taxon>
        <taxon>Chlorella</taxon>
    </lineage>
</organism>
<dbReference type="InterPro" id="IPR057476">
    <property type="entry name" value="Cux_N"/>
</dbReference>
<comment type="caution">
    <text evidence="14">The sequence shown here is derived from an EMBL/GenBank/DDBJ whole genome shotgun (WGS) entry which is preliminary data.</text>
</comment>
<dbReference type="InterPro" id="IPR012955">
    <property type="entry name" value="CASP_C"/>
</dbReference>
<feature type="coiled-coil region" evidence="10">
    <location>
        <begin position="137"/>
        <end position="225"/>
    </location>
</feature>
<evidence type="ECO:0000259" key="12">
    <source>
        <dbReference type="Pfam" id="PF08172"/>
    </source>
</evidence>
<evidence type="ECO:0000256" key="5">
    <source>
        <dbReference type="ARBA" id="ARBA00022692"/>
    </source>
</evidence>
<comment type="similarity">
    <text evidence="2">Belongs to the CASP family.</text>
</comment>
<keyword evidence="15" id="KW-1185">Reference proteome</keyword>
<evidence type="ECO:0000256" key="11">
    <source>
        <dbReference type="SAM" id="MobiDB-lite"/>
    </source>
</evidence>
<accession>A0AAD5DVR5</accession>
<keyword evidence="5" id="KW-0812">Transmembrane</keyword>
<evidence type="ECO:0000256" key="10">
    <source>
        <dbReference type="SAM" id="Coils"/>
    </source>
</evidence>
<dbReference type="AlphaFoldDB" id="A0AAD5DVR5"/>
<evidence type="ECO:0000313" key="15">
    <source>
        <dbReference type="Proteomes" id="UP001205105"/>
    </source>
</evidence>
<dbReference type="GO" id="GO:0000139">
    <property type="term" value="C:Golgi membrane"/>
    <property type="evidence" value="ECO:0007669"/>
    <property type="project" value="UniProtKB-SubCell"/>
</dbReference>
<reference evidence="14" key="1">
    <citation type="submission" date="2020-11" db="EMBL/GenBank/DDBJ databases">
        <title>Chlorella ohadii genome sequencing and assembly.</title>
        <authorList>
            <person name="Murik O."/>
            <person name="Treves H."/>
            <person name="Kedem I."/>
            <person name="Shotland Y."/>
            <person name="Kaplan A."/>
        </authorList>
    </citation>
    <scope>NUCLEOTIDE SEQUENCE</scope>
    <source>
        <strain evidence="14">1</strain>
    </source>
</reference>
<feature type="coiled-coil region" evidence="10">
    <location>
        <begin position="362"/>
        <end position="407"/>
    </location>
</feature>
<dbReference type="Pfam" id="PF08172">
    <property type="entry name" value="CASP_C"/>
    <property type="match status" value="1"/>
</dbReference>
<protein>
    <recommendedName>
        <fullName evidence="3">Protein CASP</fullName>
    </recommendedName>
</protein>
<comment type="subcellular location">
    <subcellularLocation>
        <location evidence="1">Golgi apparatus membrane</location>
        <topology evidence="1">Single-pass type IV membrane protein</topology>
    </subcellularLocation>
</comment>
<evidence type="ECO:0000313" key="14">
    <source>
        <dbReference type="EMBL" id="KAI7841244.1"/>
    </source>
</evidence>
<proteinExistence type="inferred from homology"/>
<dbReference type="EMBL" id="JADXDR010000066">
    <property type="protein sequence ID" value="KAI7841244.1"/>
    <property type="molecule type" value="Genomic_DNA"/>
</dbReference>
<feature type="domain" description="CASP C-terminal" evidence="12">
    <location>
        <begin position="494"/>
        <end position="592"/>
    </location>
</feature>
<evidence type="ECO:0000256" key="9">
    <source>
        <dbReference type="ARBA" id="ARBA00023136"/>
    </source>
</evidence>
<dbReference type="Proteomes" id="UP001205105">
    <property type="component" value="Unassembled WGS sequence"/>
</dbReference>
<evidence type="ECO:0000256" key="8">
    <source>
        <dbReference type="ARBA" id="ARBA00023054"/>
    </source>
</evidence>
<feature type="coiled-coil region" evidence="10">
    <location>
        <begin position="467"/>
        <end position="522"/>
    </location>
</feature>
<evidence type="ECO:0000256" key="3">
    <source>
        <dbReference type="ARBA" id="ARBA00018691"/>
    </source>
</evidence>
<feature type="region of interest" description="Disordered" evidence="11">
    <location>
        <begin position="309"/>
        <end position="349"/>
    </location>
</feature>
<keyword evidence="4" id="KW-0813">Transport</keyword>
<evidence type="ECO:0000256" key="6">
    <source>
        <dbReference type="ARBA" id="ARBA00022989"/>
    </source>
</evidence>
<gene>
    <name evidence="14" type="ORF">COHA_005081</name>
</gene>
<evidence type="ECO:0000256" key="1">
    <source>
        <dbReference type="ARBA" id="ARBA00004409"/>
    </source>
</evidence>
<evidence type="ECO:0000259" key="13">
    <source>
        <dbReference type="Pfam" id="PF25398"/>
    </source>
</evidence>
<keyword evidence="6" id="KW-1133">Transmembrane helix</keyword>
<name>A0AAD5DVR5_9CHLO</name>